<keyword evidence="2" id="KW-1185">Reference proteome</keyword>
<evidence type="ECO:0000313" key="2">
    <source>
        <dbReference type="Proteomes" id="UP001596002"/>
    </source>
</evidence>
<proteinExistence type="predicted"/>
<evidence type="ECO:0000313" key="1">
    <source>
        <dbReference type="EMBL" id="MFC4765867.1"/>
    </source>
</evidence>
<accession>A0ABV9PZM5</accession>
<comment type="caution">
    <text evidence="1">The sequence shown here is derived from an EMBL/GenBank/DDBJ whole genome shotgun (WGS) entry which is preliminary data.</text>
</comment>
<protein>
    <recommendedName>
        <fullName evidence="3">Phenylacetic acid degradation b</fullName>
    </recommendedName>
</protein>
<gene>
    <name evidence="1" type="ORF">ACFO8Q_00395</name>
</gene>
<dbReference type="InterPro" id="IPR038693">
    <property type="entry name" value="PaaB_sf"/>
</dbReference>
<dbReference type="Proteomes" id="UP001596002">
    <property type="component" value="Unassembled WGS sequence"/>
</dbReference>
<organism evidence="1 2">
    <name type="scientific">Effusibacillus consociatus</name>
    <dbReference type="NCBI Taxonomy" id="1117041"/>
    <lineage>
        <taxon>Bacteria</taxon>
        <taxon>Bacillati</taxon>
        <taxon>Bacillota</taxon>
        <taxon>Bacilli</taxon>
        <taxon>Bacillales</taxon>
        <taxon>Alicyclobacillaceae</taxon>
        <taxon>Effusibacillus</taxon>
    </lineage>
</organism>
<sequence>MNAEIGRRYEYDVFTRIKRGDDLVHVGTVEAETDELAQVYATFTYDEEDWAEMCVVRRDRINWVRKPVGLFEKEGVRINE</sequence>
<dbReference type="Gene3D" id="3.10.20.520">
    <property type="entry name" value="Phenylacetic acid degradation B"/>
    <property type="match status" value="1"/>
</dbReference>
<name>A0ABV9PZM5_9BACL</name>
<reference evidence="2" key="1">
    <citation type="journal article" date="2019" name="Int. J. Syst. Evol. Microbiol.">
        <title>The Global Catalogue of Microorganisms (GCM) 10K type strain sequencing project: providing services to taxonomists for standard genome sequencing and annotation.</title>
        <authorList>
            <consortium name="The Broad Institute Genomics Platform"/>
            <consortium name="The Broad Institute Genome Sequencing Center for Infectious Disease"/>
            <person name="Wu L."/>
            <person name="Ma J."/>
        </authorList>
    </citation>
    <scope>NUCLEOTIDE SEQUENCE [LARGE SCALE GENOMIC DNA]</scope>
    <source>
        <strain evidence="2">WYCCWR 12678</strain>
    </source>
</reference>
<dbReference type="EMBL" id="JBHSHC010000004">
    <property type="protein sequence ID" value="MFC4765867.1"/>
    <property type="molecule type" value="Genomic_DNA"/>
</dbReference>
<evidence type="ECO:0008006" key="3">
    <source>
        <dbReference type="Google" id="ProtNLM"/>
    </source>
</evidence>
<dbReference type="RefSeq" id="WP_380023435.1">
    <property type="nucleotide sequence ID" value="NZ_JBHSHC010000004.1"/>
</dbReference>